<evidence type="ECO:0000313" key="3">
    <source>
        <dbReference type="EMBL" id="KAJ7018571.1"/>
    </source>
</evidence>
<feature type="region of interest" description="Disordered" evidence="1">
    <location>
        <begin position="1"/>
        <end position="25"/>
    </location>
</feature>
<feature type="non-terminal residue" evidence="3">
    <location>
        <position position="1"/>
    </location>
</feature>
<accession>A0AAD6RZQ7</accession>
<keyword evidence="4" id="KW-1185">Reference proteome</keyword>
<proteinExistence type="predicted"/>
<keyword evidence="2" id="KW-1133">Transmembrane helix</keyword>
<feature type="non-terminal residue" evidence="3">
    <location>
        <position position="118"/>
    </location>
</feature>
<evidence type="ECO:0000313" key="4">
    <source>
        <dbReference type="Proteomes" id="UP001218188"/>
    </source>
</evidence>
<comment type="caution">
    <text evidence="3">The sequence shown here is derived from an EMBL/GenBank/DDBJ whole genome shotgun (WGS) entry which is preliminary data.</text>
</comment>
<dbReference type="AlphaFoldDB" id="A0AAD6RZQ7"/>
<feature type="compositionally biased region" description="Polar residues" evidence="1">
    <location>
        <begin position="13"/>
        <end position="25"/>
    </location>
</feature>
<evidence type="ECO:0000256" key="2">
    <source>
        <dbReference type="SAM" id="Phobius"/>
    </source>
</evidence>
<feature type="transmembrane region" description="Helical" evidence="2">
    <location>
        <begin position="95"/>
        <end position="114"/>
    </location>
</feature>
<reference evidence="3" key="1">
    <citation type="submission" date="2023-03" db="EMBL/GenBank/DDBJ databases">
        <title>Massive genome expansion in bonnet fungi (Mycena s.s.) driven by repeated elements and novel gene families across ecological guilds.</title>
        <authorList>
            <consortium name="Lawrence Berkeley National Laboratory"/>
            <person name="Harder C.B."/>
            <person name="Miyauchi S."/>
            <person name="Viragh M."/>
            <person name="Kuo A."/>
            <person name="Thoen E."/>
            <person name="Andreopoulos B."/>
            <person name="Lu D."/>
            <person name="Skrede I."/>
            <person name="Drula E."/>
            <person name="Henrissat B."/>
            <person name="Morin E."/>
            <person name="Kohler A."/>
            <person name="Barry K."/>
            <person name="LaButti K."/>
            <person name="Morin E."/>
            <person name="Salamov A."/>
            <person name="Lipzen A."/>
            <person name="Mereny Z."/>
            <person name="Hegedus B."/>
            <person name="Baldrian P."/>
            <person name="Stursova M."/>
            <person name="Weitz H."/>
            <person name="Taylor A."/>
            <person name="Grigoriev I.V."/>
            <person name="Nagy L.G."/>
            <person name="Martin F."/>
            <person name="Kauserud H."/>
        </authorList>
    </citation>
    <scope>NUCLEOTIDE SEQUENCE</scope>
    <source>
        <strain evidence="3">CBHHK200</strain>
    </source>
</reference>
<dbReference type="EMBL" id="JARJCM010000334">
    <property type="protein sequence ID" value="KAJ7018571.1"/>
    <property type="molecule type" value="Genomic_DNA"/>
</dbReference>
<dbReference type="Proteomes" id="UP001218188">
    <property type="component" value="Unassembled WGS sequence"/>
</dbReference>
<keyword evidence="2" id="KW-0812">Transmembrane</keyword>
<evidence type="ECO:0000256" key="1">
    <source>
        <dbReference type="SAM" id="MobiDB-lite"/>
    </source>
</evidence>
<protein>
    <submittedName>
        <fullName evidence="3">Uncharacterized protein</fullName>
    </submittedName>
</protein>
<feature type="transmembrane region" description="Helical" evidence="2">
    <location>
        <begin position="56"/>
        <end position="75"/>
    </location>
</feature>
<gene>
    <name evidence="3" type="ORF">C8F04DRAFT_928395</name>
</gene>
<organism evidence="3 4">
    <name type="scientific">Mycena alexandri</name>
    <dbReference type="NCBI Taxonomy" id="1745969"/>
    <lineage>
        <taxon>Eukaryota</taxon>
        <taxon>Fungi</taxon>
        <taxon>Dikarya</taxon>
        <taxon>Basidiomycota</taxon>
        <taxon>Agaricomycotina</taxon>
        <taxon>Agaricomycetes</taxon>
        <taxon>Agaricomycetidae</taxon>
        <taxon>Agaricales</taxon>
        <taxon>Marasmiineae</taxon>
        <taxon>Mycenaceae</taxon>
        <taxon>Mycena</taxon>
    </lineage>
</organism>
<keyword evidence="2" id="KW-0472">Membrane</keyword>
<name>A0AAD6RZQ7_9AGAR</name>
<sequence>SRFTSATDERETASNFGSELYAPSQNMFGTGDAKTLPDKDALAGEILKETSARRRWVTLCWLLTWWVLSFCLSYVGRMKRLDVPQAWRKKLAINVLIRFACGATGFVIVMTGSLKDPS</sequence>